<keyword evidence="3" id="KW-1185">Reference proteome</keyword>
<dbReference type="InterPro" id="IPR011251">
    <property type="entry name" value="Luciferase-like_dom"/>
</dbReference>
<dbReference type="PANTHER" id="PTHR30137">
    <property type="entry name" value="LUCIFERASE-LIKE MONOOXYGENASE"/>
    <property type="match status" value="1"/>
</dbReference>
<organism evidence="2 3">
    <name type="scientific">Nesterenkonia halobia</name>
    <dbReference type="NCBI Taxonomy" id="37922"/>
    <lineage>
        <taxon>Bacteria</taxon>
        <taxon>Bacillati</taxon>
        <taxon>Actinomycetota</taxon>
        <taxon>Actinomycetes</taxon>
        <taxon>Micrococcales</taxon>
        <taxon>Micrococcaceae</taxon>
        <taxon>Nesterenkonia</taxon>
    </lineage>
</organism>
<sequence length="288" mass="30964">MRISLLDRARTRAGEPDAAALTGLVDRVRRAETLGFHRFWVAEHHGVPGVAEQARLLEALHPGRLDLGLGASLGYTAGVRRALGRTRLDDGEYPELVRELIDHLHDDAPITARPQVADPPPILQLAMGDGLVVAAELGLPAVVGGDLLRRPERLAAYRRDFRPTTAEPEPRLILSVDVAVADSAAQARRLLLPEAWALARTREVGEFRPLEPLEAVEEQLSAGVSDAADAAMRRHLDAAVVGTAAEVGEQLTDLLEASGAEEVMAWTSIHDREQLAASDEALASLICG</sequence>
<dbReference type="RefSeq" id="WP_344721387.1">
    <property type="nucleotide sequence ID" value="NZ_BAAAYG010000010.1"/>
</dbReference>
<dbReference type="InterPro" id="IPR050766">
    <property type="entry name" value="Bact_Lucif_Oxidored"/>
</dbReference>
<evidence type="ECO:0000259" key="1">
    <source>
        <dbReference type="Pfam" id="PF00296"/>
    </source>
</evidence>
<reference evidence="3" key="1">
    <citation type="journal article" date="2019" name="Int. J. Syst. Evol. Microbiol.">
        <title>The Global Catalogue of Microorganisms (GCM) 10K type strain sequencing project: providing services to taxonomists for standard genome sequencing and annotation.</title>
        <authorList>
            <consortium name="The Broad Institute Genomics Platform"/>
            <consortium name="The Broad Institute Genome Sequencing Center for Infectious Disease"/>
            <person name="Wu L."/>
            <person name="Ma J."/>
        </authorList>
    </citation>
    <scope>NUCLEOTIDE SEQUENCE [LARGE SCALE GENOMIC DNA]</scope>
    <source>
        <strain evidence="3">JCM 11483</strain>
    </source>
</reference>
<gene>
    <name evidence="2" type="ORF">GCM10020260_22480</name>
</gene>
<dbReference type="Gene3D" id="3.20.20.30">
    <property type="entry name" value="Luciferase-like domain"/>
    <property type="match status" value="1"/>
</dbReference>
<dbReference type="Pfam" id="PF00296">
    <property type="entry name" value="Bac_luciferase"/>
    <property type="match status" value="1"/>
</dbReference>
<dbReference type="PANTHER" id="PTHR30137:SF6">
    <property type="entry name" value="LUCIFERASE-LIKE MONOOXYGENASE"/>
    <property type="match status" value="1"/>
</dbReference>
<accession>A0ABP6RI02</accession>
<evidence type="ECO:0000313" key="3">
    <source>
        <dbReference type="Proteomes" id="UP001501736"/>
    </source>
</evidence>
<dbReference type="CDD" id="cd00347">
    <property type="entry name" value="Flavin_utilizing_monoxygenases"/>
    <property type="match status" value="1"/>
</dbReference>
<protein>
    <submittedName>
        <fullName evidence="2">MsnO8 family LLM class oxidoreductase</fullName>
    </submittedName>
</protein>
<dbReference type="Proteomes" id="UP001501736">
    <property type="component" value="Unassembled WGS sequence"/>
</dbReference>
<dbReference type="InterPro" id="IPR036661">
    <property type="entry name" value="Luciferase-like_sf"/>
</dbReference>
<feature type="domain" description="Luciferase-like" evidence="1">
    <location>
        <begin position="50"/>
        <end position="261"/>
    </location>
</feature>
<evidence type="ECO:0000313" key="2">
    <source>
        <dbReference type="EMBL" id="GAA3286908.1"/>
    </source>
</evidence>
<name>A0ABP6RI02_9MICC</name>
<dbReference type="EMBL" id="BAAAYG010000010">
    <property type="protein sequence ID" value="GAA3286908.1"/>
    <property type="molecule type" value="Genomic_DNA"/>
</dbReference>
<comment type="caution">
    <text evidence="2">The sequence shown here is derived from an EMBL/GenBank/DDBJ whole genome shotgun (WGS) entry which is preliminary data.</text>
</comment>
<dbReference type="SUPFAM" id="SSF51679">
    <property type="entry name" value="Bacterial luciferase-like"/>
    <property type="match status" value="1"/>
</dbReference>
<proteinExistence type="predicted"/>